<sequence>MNEPTLNKTIEIFIAPNGETRIETKGFTGISCLSATRQFESALGTKTADQKTADYYHTQSESQTESERS</sequence>
<keyword evidence="3" id="KW-1185">Reference proteome</keyword>
<accession>A0A517T8S8</accession>
<dbReference type="RefSeq" id="WP_145262190.1">
    <property type="nucleotide sequence ID" value="NZ_CP036316.1"/>
</dbReference>
<gene>
    <name evidence="2" type="ORF">V22_19990</name>
</gene>
<dbReference type="Proteomes" id="UP000319976">
    <property type="component" value="Chromosome"/>
</dbReference>
<proteinExistence type="predicted"/>
<reference evidence="2 3" key="1">
    <citation type="submission" date="2019-02" db="EMBL/GenBank/DDBJ databases">
        <title>Deep-cultivation of Planctomycetes and their phenomic and genomic characterization uncovers novel biology.</title>
        <authorList>
            <person name="Wiegand S."/>
            <person name="Jogler M."/>
            <person name="Boedeker C."/>
            <person name="Pinto D."/>
            <person name="Vollmers J."/>
            <person name="Rivas-Marin E."/>
            <person name="Kohn T."/>
            <person name="Peeters S.H."/>
            <person name="Heuer A."/>
            <person name="Rast P."/>
            <person name="Oberbeckmann S."/>
            <person name="Bunk B."/>
            <person name="Jeske O."/>
            <person name="Meyerdierks A."/>
            <person name="Storesund J.E."/>
            <person name="Kallscheuer N."/>
            <person name="Luecker S."/>
            <person name="Lage O.M."/>
            <person name="Pohl T."/>
            <person name="Merkel B.J."/>
            <person name="Hornburger P."/>
            <person name="Mueller R.-W."/>
            <person name="Bruemmer F."/>
            <person name="Labrenz M."/>
            <person name="Spormann A.M."/>
            <person name="Op den Camp H."/>
            <person name="Overmann J."/>
            <person name="Amann R."/>
            <person name="Jetten M.S.M."/>
            <person name="Mascher T."/>
            <person name="Medema M.H."/>
            <person name="Devos D.P."/>
            <person name="Kaster A.-K."/>
            <person name="Ovreas L."/>
            <person name="Rohde M."/>
            <person name="Galperin M.Y."/>
            <person name="Jogler C."/>
        </authorList>
    </citation>
    <scope>NUCLEOTIDE SEQUENCE [LARGE SCALE GENOMIC DNA]</scope>
    <source>
        <strain evidence="2 3">V22</strain>
    </source>
</reference>
<dbReference type="InterPro" id="IPR021375">
    <property type="entry name" value="DUF2997"/>
</dbReference>
<name>A0A517T8S8_9PLAN</name>
<feature type="region of interest" description="Disordered" evidence="1">
    <location>
        <begin position="43"/>
        <end position="69"/>
    </location>
</feature>
<dbReference type="OrthoDB" id="288620at2"/>
<protein>
    <recommendedName>
        <fullName evidence="4">DUF2997 domain-containing protein</fullName>
    </recommendedName>
</protein>
<dbReference type="Pfam" id="PF11211">
    <property type="entry name" value="DUF2997"/>
    <property type="match status" value="1"/>
</dbReference>
<evidence type="ECO:0000313" key="2">
    <source>
        <dbReference type="EMBL" id="QDT64758.1"/>
    </source>
</evidence>
<organism evidence="2 3">
    <name type="scientific">Calycomorphotria hydatis</name>
    <dbReference type="NCBI Taxonomy" id="2528027"/>
    <lineage>
        <taxon>Bacteria</taxon>
        <taxon>Pseudomonadati</taxon>
        <taxon>Planctomycetota</taxon>
        <taxon>Planctomycetia</taxon>
        <taxon>Planctomycetales</taxon>
        <taxon>Planctomycetaceae</taxon>
        <taxon>Calycomorphotria</taxon>
    </lineage>
</organism>
<dbReference type="EMBL" id="CP036316">
    <property type="protein sequence ID" value="QDT64758.1"/>
    <property type="molecule type" value="Genomic_DNA"/>
</dbReference>
<evidence type="ECO:0000256" key="1">
    <source>
        <dbReference type="SAM" id="MobiDB-lite"/>
    </source>
</evidence>
<dbReference type="AlphaFoldDB" id="A0A517T8S8"/>
<evidence type="ECO:0008006" key="4">
    <source>
        <dbReference type="Google" id="ProtNLM"/>
    </source>
</evidence>
<dbReference type="KEGG" id="chya:V22_19990"/>
<evidence type="ECO:0000313" key="3">
    <source>
        <dbReference type="Proteomes" id="UP000319976"/>
    </source>
</evidence>